<dbReference type="InterPro" id="IPR012337">
    <property type="entry name" value="RNaseH-like_sf"/>
</dbReference>
<dbReference type="Gene3D" id="3.30.420.10">
    <property type="entry name" value="Ribonuclease H-like superfamily/Ribonuclease H"/>
    <property type="match status" value="1"/>
</dbReference>
<dbReference type="EMBL" id="AP014809">
    <property type="protein sequence ID" value="BAU89040.1"/>
    <property type="molecule type" value="Genomic_DNA"/>
</dbReference>
<dbReference type="SUPFAM" id="SSF53098">
    <property type="entry name" value="Ribonuclease H-like"/>
    <property type="match status" value="1"/>
</dbReference>
<protein>
    <recommendedName>
        <fullName evidence="3">Piwi domain-containing protein</fullName>
    </recommendedName>
</protein>
<dbReference type="RefSeq" id="WP_096483473.1">
    <property type="nucleotide sequence ID" value="NZ_AP014809.1"/>
</dbReference>
<dbReference type="InterPro" id="IPR036397">
    <property type="entry name" value="RNaseH_sf"/>
</dbReference>
<dbReference type="AlphaFoldDB" id="A0A160PCX9"/>
<sequence>MQPISVRIQRLPEPKLAFGDGKTGIEPRRLLSDAGPVDNKRVAEIRLGIVGAEADVTAASAWLERLNGYLPAKEGNSRRYRDWLGAERVLGCRFIIEPRFLRPVDQARYELARQRGDKEGFDELLDLFDSKISGLFGDVQPDCIIVCLAPDVADLRISNPGLTARERRALEVLRQEEEADQLALFAPTPEELEAAEDLRTRADDLLFRTFYRALKARQMTHVGPVPLQVLRRDSIDRPDDKGQSFATRAWNIATTLYYKAGGLPWRPADLPPNICFVGVSFHHMKRGADNLVYASVAQAFSTEVEPFALKGATIPKDQRRNKQPYLTQEQAEGLLEDVLSAYEARAGVLPSRVVIHKSSAYAPEEEEGFQRAASKKVPACDLIWIRSTSFRLVKKGTQEPARGTLCTVGDDHFLFTSGYVEWWNEYPGPHIPAPIQIGAVGETDMRQRAVEILALTKMNWNSTDGMSRAPITLSFARKVGMLMTELSDNQHPNPSYKFYT</sequence>
<evidence type="ECO:0008006" key="3">
    <source>
        <dbReference type="Google" id="ProtNLM"/>
    </source>
</evidence>
<evidence type="ECO:0000313" key="1">
    <source>
        <dbReference type="EMBL" id="BAU89040.1"/>
    </source>
</evidence>
<gene>
    <name evidence="1" type="ORF">MPPM_0435</name>
</gene>
<evidence type="ECO:0000313" key="2">
    <source>
        <dbReference type="Proteomes" id="UP000218288"/>
    </source>
</evidence>
<accession>A0A160PCX9</accession>
<proteinExistence type="predicted"/>
<dbReference type="OrthoDB" id="580851at2"/>
<organism evidence="1 2">
    <name type="scientific">Methylorubrum populi</name>
    <dbReference type="NCBI Taxonomy" id="223967"/>
    <lineage>
        <taxon>Bacteria</taxon>
        <taxon>Pseudomonadati</taxon>
        <taxon>Pseudomonadota</taxon>
        <taxon>Alphaproteobacteria</taxon>
        <taxon>Hyphomicrobiales</taxon>
        <taxon>Methylobacteriaceae</taxon>
        <taxon>Methylorubrum</taxon>
    </lineage>
</organism>
<dbReference type="GO" id="GO:0003676">
    <property type="term" value="F:nucleic acid binding"/>
    <property type="evidence" value="ECO:0007669"/>
    <property type="project" value="InterPro"/>
</dbReference>
<reference evidence="1 2" key="1">
    <citation type="journal article" date="2016" name="Genome Announc.">
        <title>Complete Genome Sequence of Methylobacterium populi P-1M, Isolated from Pink-Pigmented Household Biofilm.</title>
        <authorList>
            <person name="Morohoshi T."/>
            <person name="Ikeda T."/>
        </authorList>
    </citation>
    <scope>NUCLEOTIDE SEQUENCE [LARGE SCALE GENOMIC DNA]</scope>
    <source>
        <strain evidence="1 2">P-1M</strain>
    </source>
</reference>
<dbReference type="Proteomes" id="UP000218288">
    <property type="component" value="Chromosome"/>
</dbReference>
<name>A0A160PCX9_9HYPH</name>